<reference evidence="6 7" key="1">
    <citation type="submission" date="2023-09" db="EMBL/GenBank/DDBJ databases">
        <title>Pangenome analysis of Batrachochytrium dendrobatidis and related Chytrids.</title>
        <authorList>
            <person name="Yacoub M.N."/>
            <person name="Stajich J.E."/>
            <person name="James T.Y."/>
        </authorList>
    </citation>
    <scope>NUCLEOTIDE SEQUENCE [LARGE SCALE GENOMIC DNA]</scope>
    <source>
        <strain evidence="6 7">JEL0888</strain>
    </source>
</reference>
<dbReference type="InterPro" id="IPR019734">
    <property type="entry name" value="TPR_rpt"/>
</dbReference>
<name>A0ABR4N4K5_9FUNG</name>
<dbReference type="Gene3D" id="6.10.140.2220">
    <property type="match status" value="1"/>
</dbReference>
<keyword evidence="7" id="KW-1185">Reference proteome</keyword>
<dbReference type="PROSITE" id="PS50865">
    <property type="entry name" value="ZF_MYND_2"/>
    <property type="match status" value="1"/>
</dbReference>
<evidence type="ECO:0000256" key="1">
    <source>
        <dbReference type="ARBA" id="ARBA00022723"/>
    </source>
</evidence>
<protein>
    <recommendedName>
        <fullName evidence="5">MYND-type domain-containing protein</fullName>
    </recommendedName>
</protein>
<dbReference type="InterPro" id="IPR053248">
    <property type="entry name" value="Zinc_finger_MYND_domain"/>
</dbReference>
<dbReference type="Pfam" id="PF13181">
    <property type="entry name" value="TPR_8"/>
    <property type="match status" value="1"/>
</dbReference>
<dbReference type="Pfam" id="PF01753">
    <property type="entry name" value="zf-MYND"/>
    <property type="match status" value="1"/>
</dbReference>
<comment type="caution">
    <text evidence="6">The sequence shown here is derived from an EMBL/GenBank/DDBJ whole genome shotgun (WGS) entry which is preliminary data.</text>
</comment>
<dbReference type="InterPro" id="IPR002893">
    <property type="entry name" value="Znf_MYND"/>
</dbReference>
<keyword evidence="3" id="KW-0862">Zinc</keyword>
<dbReference type="PANTHER" id="PTHR46533">
    <property type="entry name" value="ZINC FINGER MYND DOMAIN-CONTAINING PROTEIN 12"/>
    <property type="match status" value="1"/>
</dbReference>
<gene>
    <name evidence="6" type="ORF">HK105_206000</name>
</gene>
<evidence type="ECO:0000256" key="2">
    <source>
        <dbReference type="ARBA" id="ARBA00022771"/>
    </source>
</evidence>
<keyword evidence="2 4" id="KW-0863">Zinc-finger</keyword>
<dbReference type="InterPro" id="IPR011990">
    <property type="entry name" value="TPR-like_helical_dom_sf"/>
</dbReference>
<evidence type="ECO:0000256" key="3">
    <source>
        <dbReference type="ARBA" id="ARBA00022833"/>
    </source>
</evidence>
<keyword evidence="1" id="KW-0479">Metal-binding</keyword>
<feature type="domain" description="MYND-type" evidence="5">
    <location>
        <begin position="19"/>
        <end position="56"/>
    </location>
</feature>
<proteinExistence type="predicted"/>
<evidence type="ECO:0000313" key="7">
    <source>
        <dbReference type="Proteomes" id="UP001527925"/>
    </source>
</evidence>
<organism evidence="6 7">
    <name type="scientific">Polyrhizophydium stewartii</name>
    <dbReference type="NCBI Taxonomy" id="2732419"/>
    <lineage>
        <taxon>Eukaryota</taxon>
        <taxon>Fungi</taxon>
        <taxon>Fungi incertae sedis</taxon>
        <taxon>Chytridiomycota</taxon>
        <taxon>Chytridiomycota incertae sedis</taxon>
        <taxon>Chytridiomycetes</taxon>
        <taxon>Rhizophydiales</taxon>
        <taxon>Rhizophydiales incertae sedis</taxon>
        <taxon>Polyrhizophydium</taxon>
    </lineage>
</organism>
<dbReference type="Proteomes" id="UP001527925">
    <property type="component" value="Unassembled WGS sequence"/>
</dbReference>
<dbReference type="SUPFAM" id="SSF144232">
    <property type="entry name" value="HIT/MYND zinc finger-like"/>
    <property type="match status" value="1"/>
</dbReference>
<evidence type="ECO:0000256" key="4">
    <source>
        <dbReference type="PROSITE-ProRule" id="PRU00134"/>
    </source>
</evidence>
<evidence type="ECO:0000259" key="5">
    <source>
        <dbReference type="PROSITE" id="PS50865"/>
    </source>
</evidence>
<dbReference type="EMBL" id="JADGIZ020000033">
    <property type="protein sequence ID" value="KAL2914433.1"/>
    <property type="molecule type" value="Genomic_DNA"/>
</dbReference>
<dbReference type="SUPFAM" id="SSF48452">
    <property type="entry name" value="TPR-like"/>
    <property type="match status" value="1"/>
</dbReference>
<sequence length="368" mass="40502">MAAIHINPLSNPKGVKLGCELCAKPAYIQCGSCRVTYYCDKEHQNIDSRGIHEKICQLLIPLRTPVAVLGSEEERAHREKQTKARQYDLAIPAALQALRFSMDVSGPSSIDLVPSYLLLGEASIGTHRLALTIANEQLTSNAAGLKQYKQAEDYLSLAKWAILKAEHCENHVRSQLHRNFGLLYASQGRFDKALSQLALDIYYISVAKNPEDIAVTGGYFQLGTVFHKQNRIDHATAVFDKIVTIWKAVLETPDVHLGETDTAAAGIAATARYAAQSAEAVQMLTSIHAFRSTYMSSPTAANEVLYALAQVYHAANQIDKAKEFATKALEAFEASLGREHSLTIEVRNFLRGLLGEVMGNRKPRALHT</sequence>
<evidence type="ECO:0000313" key="6">
    <source>
        <dbReference type="EMBL" id="KAL2914433.1"/>
    </source>
</evidence>
<dbReference type="PANTHER" id="PTHR46533:SF1">
    <property type="entry name" value="ZINC FINGER MYND DOMAIN-CONTAINING PROTEIN 12"/>
    <property type="match status" value="1"/>
</dbReference>
<dbReference type="SMART" id="SM00028">
    <property type="entry name" value="TPR"/>
    <property type="match status" value="3"/>
</dbReference>
<dbReference type="PROSITE" id="PS01360">
    <property type="entry name" value="ZF_MYND_1"/>
    <property type="match status" value="1"/>
</dbReference>
<accession>A0ABR4N4K5</accession>
<dbReference type="Gene3D" id="1.25.40.10">
    <property type="entry name" value="Tetratricopeptide repeat domain"/>
    <property type="match status" value="2"/>
</dbReference>